<sequence>MDMVFLGTSSQPTSSRYTSATAVRLPCGSYVLFDVGEGTQRRLMAGQCAVKPSRIAAVAVTHLHGDHVFGLPGLVCAVLNAGGGPLHVYGPLGIRAFLRTSLATTYSFSRGLFVHEMRPAPPPLLAPAESSLLAEDVPPDATHTFADMYIGGSTVVRGYTPGDKNLYYAPPDEASPEALATPHWMLPLELPSAAGASGPAVTLHAAVIEHVPHVLTVGYVLEEAPRPGSLDVDKLKATPGVGRLGAWCKSLVGGVDVTLSNGTHLRSEDYVSPARPGRKIVVLGDTCDPSGIAPLATNADVLVHEASLRSADRVKAVDRGHSTTCMAGEFAASVSAGHLVLNHLSPKYIGSGDSAADTAAAAAIRAEAVAAFGSPAVTVAQDFLTVSVLPSTRSRPAPQVVVDPRPDHASTE</sequence>
<evidence type="ECO:0000256" key="8">
    <source>
        <dbReference type="ARBA" id="ARBA00022833"/>
    </source>
</evidence>
<keyword evidence="3" id="KW-0819">tRNA processing</keyword>
<keyword evidence="6" id="KW-0255">Endonuclease</keyword>
<dbReference type="InterPro" id="IPR001279">
    <property type="entry name" value="Metallo-B-lactamas"/>
</dbReference>
<dbReference type="GO" id="GO:0042781">
    <property type="term" value="F:3'-tRNA processing endoribonuclease activity"/>
    <property type="evidence" value="ECO:0007669"/>
    <property type="project" value="TreeGrafter"/>
</dbReference>
<evidence type="ECO:0000256" key="5">
    <source>
        <dbReference type="ARBA" id="ARBA00022723"/>
    </source>
</evidence>
<protein>
    <submittedName>
        <fullName evidence="10">Ribonuclease Z</fullName>
    </submittedName>
</protein>
<dbReference type="STRING" id="461836.A0A0L0D8I5"/>
<dbReference type="GeneID" id="25560235"/>
<name>A0A0L0D8I5_THETB</name>
<dbReference type="GO" id="GO:0046872">
    <property type="term" value="F:metal ion binding"/>
    <property type="evidence" value="ECO:0007669"/>
    <property type="project" value="UniProtKB-KW"/>
</dbReference>
<dbReference type="AlphaFoldDB" id="A0A0L0D8I5"/>
<dbReference type="EMBL" id="GL349434">
    <property type="protein sequence ID" value="KNC48649.1"/>
    <property type="molecule type" value="Genomic_DNA"/>
</dbReference>
<reference evidence="10 11" key="1">
    <citation type="submission" date="2010-05" db="EMBL/GenBank/DDBJ databases">
        <title>The Genome Sequence of Thecamonas trahens ATCC 50062.</title>
        <authorList>
            <consortium name="The Broad Institute Genome Sequencing Platform"/>
            <person name="Russ C."/>
            <person name="Cuomo C."/>
            <person name="Shea T."/>
            <person name="Young S.K."/>
            <person name="Zeng Q."/>
            <person name="Koehrsen M."/>
            <person name="Haas B."/>
            <person name="Borodovsky M."/>
            <person name="Guigo R."/>
            <person name="Alvarado L."/>
            <person name="Berlin A."/>
            <person name="Bochicchio J."/>
            <person name="Borenstein D."/>
            <person name="Chapman S."/>
            <person name="Chen Z."/>
            <person name="Freedman E."/>
            <person name="Gellesch M."/>
            <person name="Goldberg J."/>
            <person name="Griggs A."/>
            <person name="Gujja S."/>
            <person name="Heilman E."/>
            <person name="Heiman D."/>
            <person name="Hepburn T."/>
            <person name="Howarth C."/>
            <person name="Jen D."/>
            <person name="Larson L."/>
            <person name="Mehta T."/>
            <person name="Park D."/>
            <person name="Pearson M."/>
            <person name="Roberts A."/>
            <person name="Saif S."/>
            <person name="Shenoy N."/>
            <person name="Sisk P."/>
            <person name="Stolte C."/>
            <person name="Sykes S."/>
            <person name="Thomson T."/>
            <person name="Walk T."/>
            <person name="White J."/>
            <person name="Yandava C."/>
            <person name="Burger G."/>
            <person name="Gray M.W."/>
            <person name="Holland P.W.H."/>
            <person name="King N."/>
            <person name="Lang F.B.F."/>
            <person name="Roger A.J."/>
            <person name="Ruiz-Trillo I."/>
            <person name="Lander E."/>
            <person name="Nusbaum C."/>
        </authorList>
    </citation>
    <scope>NUCLEOTIDE SEQUENCE [LARGE SCALE GENOMIC DNA]</scope>
    <source>
        <strain evidence="10 11">ATCC 50062</strain>
    </source>
</reference>
<dbReference type="SUPFAM" id="SSF56281">
    <property type="entry name" value="Metallo-hydrolase/oxidoreductase"/>
    <property type="match status" value="1"/>
</dbReference>
<gene>
    <name evidence="10" type="ORF">AMSG_00426</name>
</gene>
<evidence type="ECO:0000256" key="7">
    <source>
        <dbReference type="ARBA" id="ARBA00022801"/>
    </source>
</evidence>
<dbReference type="HAMAP" id="MF_01818">
    <property type="entry name" value="RNase_Z_BN"/>
    <property type="match status" value="1"/>
</dbReference>
<evidence type="ECO:0000256" key="2">
    <source>
        <dbReference type="ARBA" id="ARBA00011738"/>
    </source>
</evidence>
<accession>A0A0L0D8I5</accession>
<dbReference type="eggNOG" id="KOG2121">
    <property type="taxonomic scope" value="Eukaryota"/>
</dbReference>
<dbReference type="Proteomes" id="UP000054408">
    <property type="component" value="Unassembled WGS sequence"/>
</dbReference>
<organism evidence="10 11">
    <name type="scientific">Thecamonas trahens ATCC 50062</name>
    <dbReference type="NCBI Taxonomy" id="461836"/>
    <lineage>
        <taxon>Eukaryota</taxon>
        <taxon>Apusozoa</taxon>
        <taxon>Apusomonadida</taxon>
        <taxon>Apusomonadidae</taxon>
        <taxon>Thecamonas</taxon>
    </lineage>
</organism>
<evidence type="ECO:0000256" key="3">
    <source>
        <dbReference type="ARBA" id="ARBA00022694"/>
    </source>
</evidence>
<keyword evidence="8" id="KW-0862">Zinc</keyword>
<evidence type="ECO:0000256" key="1">
    <source>
        <dbReference type="ARBA" id="ARBA00001947"/>
    </source>
</evidence>
<keyword evidence="11" id="KW-1185">Reference proteome</keyword>
<feature type="domain" description="Metallo-beta-lactamase" evidence="9">
    <location>
        <begin position="17"/>
        <end position="166"/>
    </location>
</feature>
<dbReference type="InterPro" id="IPR013471">
    <property type="entry name" value="RNase_Z/BN"/>
</dbReference>
<comment type="cofactor">
    <cofactor evidence="1">
        <name>Zn(2+)</name>
        <dbReference type="ChEBI" id="CHEBI:29105"/>
    </cofactor>
</comment>
<proteinExistence type="inferred from homology"/>
<keyword evidence="4" id="KW-0540">Nuclease</keyword>
<evidence type="ECO:0000256" key="4">
    <source>
        <dbReference type="ARBA" id="ARBA00022722"/>
    </source>
</evidence>
<dbReference type="OMA" id="EEWREPC"/>
<comment type="subunit">
    <text evidence="2">Homodimer.</text>
</comment>
<dbReference type="OrthoDB" id="527344at2759"/>
<dbReference type="PANTHER" id="PTHR46018">
    <property type="entry name" value="ZINC PHOSPHODIESTERASE ELAC PROTEIN 1"/>
    <property type="match status" value="1"/>
</dbReference>
<evidence type="ECO:0000259" key="9">
    <source>
        <dbReference type="Pfam" id="PF00753"/>
    </source>
</evidence>
<evidence type="ECO:0000313" key="10">
    <source>
        <dbReference type="EMBL" id="KNC48649.1"/>
    </source>
</evidence>
<dbReference type="Pfam" id="PF00753">
    <property type="entry name" value="Lactamase_B"/>
    <property type="match status" value="1"/>
</dbReference>
<keyword evidence="7" id="KW-0378">Hydrolase</keyword>
<evidence type="ECO:0000313" key="11">
    <source>
        <dbReference type="Proteomes" id="UP000054408"/>
    </source>
</evidence>
<keyword evidence="5" id="KW-0479">Metal-binding</keyword>
<dbReference type="GO" id="GO:0005634">
    <property type="term" value="C:nucleus"/>
    <property type="evidence" value="ECO:0007669"/>
    <property type="project" value="TreeGrafter"/>
</dbReference>
<evidence type="ECO:0000256" key="6">
    <source>
        <dbReference type="ARBA" id="ARBA00022759"/>
    </source>
</evidence>
<dbReference type="RefSeq" id="XP_013762705.1">
    <property type="nucleotide sequence ID" value="XM_013907251.1"/>
</dbReference>
<dbReference type="Gene3D" id="3.60.15.10">
    <property type="entry name" value="Ribonuclease Z/Hydroxyacylglutathione hydrolase-like"/>
    <property type="match status" value="1"/>
</dbReference>
<dbReference type="PANTHER" id="PTHR46018:SF2">
    <property type="entry name" value="ZINC PHOSPHODIESTERASE ELAC PROTEIN 1"/>
    <property type="match status" value="1"/>
</dbReference>
<dbReference type="InterPro" id="IPR036866">
    <property type="entry name" value="RibonucZ/Hydroxyglut_hydro"/>
</dbReference>